<keyword evidence="10" id="KW-1185">Reference proteome</keyword>
<accession>A0A0R3TL15</accession>
<name>A0A0R3TL15_RODNA</name>
<comment type="subunit">
    <text evidence="8">Component of the 7-subunit TFIIH core complex.</text>
</comment>
<dbReference type="InterPro" id="IPR035935">
    <property type="entry name" value="TFB5-like_sf"/>
</dbReference>
<dbReference type="GO" id="GO:0000439">
    <property type="term" value="C:transcription factor TFIIH core complex"/>
    <property type="evidence" value="ECO:0007669"/>
    <property type="project" value="UniProtKB-UniRule"/>
</dbReference>
<dbReference type="OrthoDB" id="354at2759"/>
<evidence type="ECO:0000313" key="11">
    <source>
        <dbReference type="WBParaSite" id="HNAJ_0000790201-mRNA-1"/>
    </source>
</evidence>
<evidence type="ECO:0000256" key="4">
    <source>
        <dbReference type="ARBA" id="ARBA00023015"/>
    </source>
</evidence>
<proteinExistence type="inferred from homology"/>
<dbReference type="EMBL" id="UZAE01012149">
    <property type="protein sequence ID" value="VDO03758.1"/>
    <property type="molecule type" value="Genomic_DNA"/>
</dbReference>
<dbReference type="FunFam" id="3.30.70.1220:FF:000001">
    <property type="entry name" value="General transcription factor IIH subunit 5"/>
    <property type="match status" value="1"/>
</dbReference>
<dbReference type="Gene3D" id="3.30.70.1220">
    <property type="entry name" value="TFB5-like"/>
    <property type="match status" value="1"/>
</dbReference>
<comment type="similarity">
    <text evidence="2 8">Belongs to the TFB5 family.</text>
</comment>
<dbReference type="AlphaFoldDB" id="A0A0R3TL15"/>
<keyword evidence="4 8" id="KW-0805">Transcription regulation</keyword>
<protein>
    <recommendedName>
        <fullName evidence="8">General transcription and DNA repair factor IIH subunit TFB5</fullName>
    </recommendedName>
</protein>
<dbReference type="GO" id="GO:0005675">
    <property type="term" value="C:transcription factor TFIIH holo complex"/>
    <property type="evidence" value="ECO:0007669"/>
    <property type="project" value="TreeGrafter"/>
</dbReference>
<comment type="function">
    <text evidence="8">In NER, TFIIH acts by opening DNA around the lesion to allow the excision of the damaged oligonucleotide and its replacement by a new DNA fragment. In transcription, TFIIH has an essential role in transcription initiation. When the pre-initiation complex (PIC) has been established, TFIIH is required for promoter opening and promoter escape.</text>
</comment>
<dbReference type="SUPFAM" id="SSF142897">
    <property type="entry name" value="TFB5-like"/>
    <property type="match status" value="1"/>
</dbReference>
<dbReference type="Pfam" id="PF06331">
    <property type="entry name" value="Tfb5"/>
    <property type="match status" value="1"/>
</dbReference>
<comment type="subcellular location">
    <subcellularLocation>
        <location evidence="1 8">Nucleus</location>
    </subcellularLocation>
</comment>
<evidence type="ECO:0000256" key="2">
    <source>
        <dbReference type="ARBA" id="ARBA00007470"/>
    </source>
</evidence>
<dbReference type="PANTHER" id="PTHR28580">
    <property type="entry name" value="GENERAL TRANSCRIPTION FACTOR IIH SUBUNIT 5"/>
    <property type="match status" value="1"/>
</dbReference>
<dbReference type="SMART" id="SM01395">
    <property type="entry name" value="Tbf5"/>
    <property type="match status" value="1"/>
</dbReference>
<dbReference type="PANTHER" id="PTHR28580:SF1">
    <property type="entry name" value="GENERAL TRANSCRIPTION FACTOR IIH SUBUNIT 5"/>
    <property type="match status" value="1"/>
</dbReference>
<keyword evidence="3 8" id="KW-0227">DNA damage</keyword>
<keyword evidence="6 8" id="KW-0234">DNA repair</keyword>
<evidence type="ECO:0000256" key="8">
    <source>
        <dbReference type="RuleBase" id="RU368032"/>
    </source>
</evidence>
<organism evidence="11">
    <name type="scientific">Rodentolepis nana</name>
    <name type="common">Dwarf tapeworm</name>
    <name type="synonym">Hymenolepis nana</name>
    <dbReference type="NCBI Taxonomy" id="102285"/>
    <lineage>
        <taxon>Eukaryota</taxon>
        <taxon>Metazoa</taxon>
        <taxon>Spiralia</taxon>
        <taxon>Lophotrochozoa</taxon>
        <taxon>Platyhelminthes</taxon>
        <taxon>Cestoda</taxon>
        <taxon>Eucestoda</taxon>
        <taxon>Cyclophyllidea</taxon>
        <taxon>Hymenolepididae</taxon>
        <taxon>Rodentolepis</taxon>
    </lineage>
</organism>
<gene>
    <name evidence="9" type="ORF">HNAJ_LOCUS7898</name>
</gene>
<dbReference type="Proteomes" id="UP000278807">
    <property type="component" value="Unassembled WGS sequence"/>
</dbReference>
<dbReference type="InterPro" id="IPR009400">
    <property type="entry name" value="TFIIH_TTDA/Tfb5"/>
</dbReference>
<evidence type="ECO:0000256" key="7">
    <source>
        <dbReference type="ARBA" id="ARBA00023242"/>
    </source>
</evidence>
<keyword evidence="5 8" id="KW-0804">Transcription</keyword>
<evidence type="ECO:0000256" key="1">
    <source>
        <dbReference type="ARBA" id="ARBA00004123"/>
    </source>
</evidence>
<dbReference type="WBParaSite" id="HNAJ_0000790201-mRNA-1">
    <property type="protein sequence ID" value="HNAJ_0000790201-mRNA-1"/>
    <property type="gene ID" value="HNAJ_0000790201"/>
</dbReference>
<evidence type="ECO:0000313" key="9">
    <source>
        <dbReference type="EMBL" id="VDO03758.1"/>
    </source>
</evidence>
<evidence type="ECO:0000256" key="3">
    <source>
        <dbReference type="ARBA" id="ARBA00022763"/>
    </source>
</evidence>
<dbReference type="STRING" id="102285.A0A0R3TL15"/>
<reference evidence="9 10" key="2">
    <citation type="submission" date="2018-11" db="EMBL/GenBank/DDBJ databases">
        <authorList>
            <consortium name="Pathogen Informatics"/>
        </authorList>
    </citation>
    <scope>NUCLEOTIDE SEQUENCE [LARGE SCALE GENOMIC DNA]</scope>
</reference>
<dbReference type="GO" id="GO:0006367">
    <property type="term" value="P:transcription initiation at RNA polymerase II promoter"/>
    <property type="evidence" value="ECO:0007669"/>
    <property type="project" value="UniProtKB-UniRule"/>
</dbReference>
<evidence type="ECO:0000313" key="10">
    <source>
        <dbReference type="Proteomes" id="UP000278807"/>
    </source>
</evidence>
<sequence length="73" mass="8110">MVNVIKGVLIKCDPAMKQFLCHLSNNLALGTQFVLSDLDECHLFVDQGVVGRLQSKVDELLEKLSNPPNKTDE</sequence>
<keyword evidence="7 8" id="KW-0539">Nucleus</keyword>
<evidence type="ECO:0000256" key="6">
    <source>
        <dbReference type="ARBA" id="ARBA00023204"/>
    </source>
</evidence>
<reference evidence="11" key="1">
    <citation type="submission" date="2017-02" db="UniProtKB">
        <authorList>
            <consortium name="WormBaseParasite"/>
        </authorList>
    </citation>
    <scope>IDENTIFICATION</scope>
</reference>
<evidence type="ECO:0000256" key="5">
    <source>
        <dbReference type="ARBA" id="ARBA00023163"/>
    </source>
</evidence>
<dbReference type="GO" id="GO:0006294">
    <property type="term" value="P:nucleotide-excision repair, preincision complex assembly"/>
    <property type="evidence" value="ECO:0007669"/>
    <property type="project" value="TreeGrafter"/>
</dbReference>